<organism evidence="1 2">
    <name type="scientific">Colletotrichum higginsianum (strain IMI 349063)</name>
    <name type="common">Crucifer anthracnose fungus</name>
    <dbReference type="NCBI Taxonomy" id="759273"/>
    <lineage>
        <taxon>Eukaryota</taxon>
        <taxon>Fungi</taxon>
        <taxon>Dikarya</taxon>
        <taxon>Ascomycota</taxon>
        <taxon>Pezizomycotina</taxon>
        <taxon>Sordariomycetes</taxon>
        <taxon>Hypocreomycetidae</taxon>
        <taxon>Glomerellales</taxon>
        <taxon>Glomerellaceae</taxon>
        <taxon>Colletotrichum</taxon>
        <taxon>Colletotrichum destructivum species complex</taxon>
    </lineage>
</organism>
<dbReference type="RefSeq" id="XP_018163305.1">
    <property type="nucleotide sequence ID" value="XM_018298489.1"/>
</dbReference>
<protein>
    <submittedName>
        <fullName evidence="1">Uncharacterized protein</fullName>
    </submittedName>
</protein>
<accession>A0A1B7YSC0</accession>
<sequence length="186" mass="19959">MTPTATIPTTMSPILILHDCNLSFSNFTAASWHSRASPKLTSDSRTISLIEAVDAIVVDFLQSLPPLVTPESSLGLETPWWPPTMVAHLAAELSVICAAISQMDQDRIGAPGPTSARKVAWNGCGQALSRTRSAQALLESAAFNLTSVSPWLLGACVRIETIRGRLLKAPLGPYLTQQLAIWPKIS</sequence>
<comment type="caution">
    <text evidence="1">The sequence shown here is derived from an EMBL/GenBank/DDBJ whole genome shotgun (WGS) entry which is preliminary data.</text>
</comment>
<keyword evidence="2" id="KW-1185">Reference proteome</keyword>
<dbReference type="EMBL" id="LTAN01000002">
    <property type="protein sequence ID" value="OBR14788.1"/>
    <property type="molecule type" value="Genomic_DNA"/>
</dbReference>
<dbReference type="GeneID" id="28862596"/>
<evidence type="ECO:0000313" key="2">
    <source>
        <dbReference type="Proteomes" id="UP000092177"/>
    </source>
</evidence>
<dbReference type="VEuPathDB" id="FungiDB:CH63R_03514"/>
<proteinExistence type="predicted"/>
<dbReference type="Proteomes" id="UP000092177">
    <property type="component" value="Chromosome 2"/>
</dbReference>
<dbReference type="AlphaFoldDB" id="A0A1B7YSC0"/>
<reference evidence="2" key="1">
    <citation type="journal article" date="2017" name="BMC Genomics">
        <title>Gapless genome assembly of Colletotrichum higginsianum reveals chromosome structure and association of transposable elements with secondary metabolite gene clusters.</title>
        <authorList>
            <person name="Dallery J.-F."/>
            <person name="Lapalu N."/>
            <person name="Zampounis A."/>
            <person name="Pigne S."/>
            <person name="Luyten I."/>
            <person name="Amselem J."/>
            <person name="Wittenberg A.H.J."/>
            <person name="Zhou S."/>
            <person name="de Queiroz M.V."/>
            <person name="Robin G.P."/>
            <person name="Auger A."/>
            <person name="Hainaut M."/>
            <person name="Henrissat B."/>
            <person name="Kim K.-T."/>
            <person name="Lee Y.-H."/>
            <person name="Lespinet O."/>
            <person name="Schwartz D.C."/>
            <person name="Thon M.R."/>
            <person name="O'Connell R.J."/>
        </authorList>
    </citation>
    <scope>NUCLEOTIDE SEQUENCE [LARGE SCALE GENOMIC DNA]</scope>
    <source>
        <strain evidence="2">IMI 349063</strain>
    </source>
</reference>
<gene>
    <name evidence="1" type="ORF">CH63R_03514</name>
</gene>
<name>A0A1B7YSC0_COLHI</name>
<dbReference type="KEGG" id="chig:CH63R_03514"/>
<evidence type="ECO:0000313" key="1">
    <source>
        <dbReference type="EMBL" id="OBR14788.1"/>
    </source>
</evidence>